<accession>A0A6C0KRS4</accession>
<sequence length="623" mass="73325">MNFPDIKNAKIGIIYIYYERMNETKNQTNLSFFIKYGLNEKNWQNMNLETLFVINGHQCEVMIPTKPNINVLKQDNCSDWEGWYDGIKFYENKYKNNIWNIFDYLCLINAGAFGPVFEENTNDHWLLPFYYKMRKDNAVLCSPCMSFLPDTNMSGTGPKVIPIFSLLRCSENIINLLTKTPITLSDQTSINPAANEYKNLNTVLGKKINKEDAVLSGEYGLSRILLQNNYNITSLLYDFHSNDKTMWNINNFVEPDRYNTFNGKCIPLNTIFIKTNWRWEGSYASLPVLYNECKQFFNKKLNIKTIFDNIDLTYNYSSLPINSIDNQSPWQTNPQWYTKEEYYNKFGFAEENILFNKPSKNFKGCLIYAHYDADNIVKDYIIETIKIFRYLGYDILFFTACKILTNVSFLPCNVFYTNNEGAGTDWRIWLYGCKYLINHGLIYDYVFILNDSIILPINGISNFEKTIINMRSSSDFWGHWESDEVEWHIIGTPIEFKYQMIHDIIPFIENNLTKCSNKIDFIFKMEVKFAKYLVDKGYKWNTVIKKNILNNNVCCPVFNPINLDRWLNNPETFAIKWKYSLSYLNENNYSKELNYLTKYLYYGKYGIISDGEKMGAFMSSSDF</sequence>
<protein>
    <submittedName>
        <fullName evidence="1">Uncharacterized protein</fullName>
    </submittedName>
</protein>
<dbReference type="AlphaFoldDB" id="A0A6C0KRS4"/>
<evidence type="ECO:0000313" key="1">
    <source>
        <dbReference type="EMBL" id="QHU19028.1"/>
    </source>
</evidence>
<proteinExistence type="predicted"/>
<reference evidence="1" key="1">
    <citation type="journal article" date="2020" name="Nature">
        <title>Giant virus diversity and host interactions through global metagenomics.</title>
        <authorList>
            <person name="Schulz F."/>
            <person name="Roux S."/>
            <person name="Paez-Espino D."/>
            <person name="Jungbluth S."/>
            <person name="Walsh D.A."/>
            <person name="Denef V.J."/>
            <person name="McMahon K.D."/>
            <person name="Konstantinidis K.T."/>
            <person name="Eloe-Fadrosh E.A."/>
            <person name="Kyrpides N.C."/>
            <person name="Woyke T."/>
        </authorList>
    </citation>
    <scope>NUCLEOTIDE SEQUENCE</scope>
    <source>
        <strain evidence="1">GVMAG-S-3300013014-104</strain>
    </source>
</reference>
<organism evidence="1">
    <name type="scientific">viral metagenome</name>
    <dbReference type="NCBI Taxonomy" id="1070528"/>
    <lineage>
        <taxon>unclassified sequences</taxon>
        <taxon>metagenomes</taxon>
        <taxon>organismal metagenomes</taxon>
    </lineage>
</organism>
<dbReference type="EMBL" id="MN740943">
    <property type="protein sequence ID" value="QHU19028.1"/>
    <property type="molecule type" value="Genomic_DNA"/>
</dbReference>
<name>A0A6C0KRS4_9ZZZZ</name>